<keyword evidence="10" id="KW-1185">Reference proteome</keyword>
<comment type="cofactor">
    <cofactor evidence="1">
        <name>FAD</name>
        <dbReference type="ChEBI" id="CHEBI:57692"/>
    </cofactor>
</comment>
<dbReference type="SUPFAM" id="SSF51905">
    <property type="entry name" value="FAD/NAD(P)-binding domain"/>
    <property type="match status" value="1"/>
</dbReference>
<dbReference type="EMBL" id="BNCI01000001">
    <property type="protein sequence ID" value="GHF17393.1"/>
    <property type="molecule type" value="Genomic_DNA"/>
</dbReference>
<dbReference type="RefSeq" id="WP_191250411.1">
    <property type="nucleotide sequence ID" value="NZ_BNCI01000001.1"/>
</dbReference>
<reference evidence="9" key="1">
    <citation type="journal article" date="2014" name="Int. J. Syst. Evol. Microbiol.">
        <title>Complete genome sequence of Corynebacterium casei LMG S-19264T (=DSM 44701T), isolated from a smear-ripened cheese.</title>
        <authorList>
            <consortium name="US DOE Joint Genome Institute (JGI-PGF)"/>
            <person name="Walter F."/>
            <person name="Albersmeier A."/>
            <person name="Kalinowski J."/>
            <person name="Ruckert C."/>
        </authorList>
    </citation>
    <scope>NUCLEOTIDE SEQUENCE</scope>
    <source>
        <strain evidence="9">KCTC 42590</strain>
    </source>
</reference>
<sequence>MDIKKISPNLSVSPQISATDISVLKAAGFQSIINNRPDNEEDGQPSSADLKSVAAEAGMDYVHQPITPGQISDGDVADFAANMKGMKGPVLAFCRTGTRAINLWALSEAHSLSVDAILETAKDAGYNLDGLKARLTDMSGDTAQSRDELSRIDNAHTYDVVIVGGGAGGQAAAASLRARDKHLDIAIIEPRDVHYYQPGWTLVGGGVFSRNQTKRSMKSLIPSGVEWVRAAVAGFHPDSNSISLESGEHIRYRALVVAPGLKLDWDAVNGLRETLGKNGVTSNYRFDLASYTWDLVRNMKKGTAIFTQPPMPIKCAGAPQKAMYLSCDHWLRSNRLDDIDVSFHTAGGVLFGVPDYVPALEKYVEKYGADVCYNQNLVAIDGEKKVATFAVTGADGTVTKEDRSFDMIHVCPPQTALDFMKAAPITNDAGWVEVNNETLQHVRYGNIFGLGDGMSAPNAKTAAAVRKQAPVVAHNVISLLKGRESAAIYTGYGSCPLTVERGKVVLAEFAYGGTLEPTFPKWLLDGTRPSGLSWMLKEKLMPNLYFDLMLKGHEWLAKPEILTHKPLLHDVDSACDFEDKP</sequence>
<dbReference type="GO" id="GO:0016787">
    <property type="term" value="F:hydrolase activity"/>
    <property type="evidence" value="ECO:0007669"/>
    <property type="project" value="InterPro"/>
</dbReference>
<gene>
    <name evidence="9" type="ORF">GCM10017044_09710</name>
</gene>
<feature type="domain" description="FAD/NAD(P)-binding" evidence="8">
    <location>
        <begin position="158"/>
        <end position="262"/>
    </location>
</feature>
<evidence type="ECO:0000256" key="1">
    <source>
        <dbReference type="ARBA" id="ARBA00001974"/>
    </source>
</evidence>
<proteinExistence type="predicted"/>
<evidence type="ECO:0000259" key="7">
    <source>
        <dbReference type="Pfam" id="PF04273"/>
    </source>
</evidence>
<keyword evidence="4" id="KW-0274">FAD</keyword>
<dbReference type="Gene3D" id="3.90.190.10">
    <property type="entry name" value="Protein tyrosine phosphatase superfamily"/>
    <property type="match status" value="1"/>
</dbReference>
<evidence type="ECO:0000256" key="3">
    <source>
        <dbReference type="ARBA" id="ARBA00022719"/>
    </source>
</evidence>
<evidence type="ECO:0000313" key="9">
    <source>
        <dbReference type="EMBL" id="GHF17393.1"/>
    </source>
</evidence>
<name>A0A919ANL1_9PROT</name>
<evidence type="ECO:0000256" key="6">
    <source>
        <dbReference type="ARBA" id="ARBA00023002"/>
    </source>
</evidence>
<dbReference type="InterPro" id="IPR023753">
    <property type="entry name" value="FAD/NAD-binding_dom"/>
</dbReference>
<keyword evidence="3" id="KW-0874">Quinone</keyword>
<evidence type="ECO:0008006" key="11">
    <source>
        <dbReference type="Google" id="ProtNLM"/>
    </source>
</evidence>
<dbReference type="SUPFAM" id="SSF52799">
    <property type="entry name" value="(Phosphotyrosine protein) phosphatases II"/>
    <property type="match status" value="1"/>
</dbReference>
<evidence type="ECO:0000256" key="2">
    <source>
        <dbReference type="ARBA" id="ARBA00022630"/>
    </source>
</evidence>
<keyword evidence="6" id="KW-0560">Oxidoreductase</keyword>
<reference evidence="9" key="2">
    <citation type="submission" date="2020-09" db="EMBL/GenBank/DDBJ databases">
        <authorList>
            <person name="Sun Q."/>
            <person name="Kim S."/>
        </authorList>
    </citation>
    <scope>NUCLEOTIDE SEQUENCE</scope>
    <source>
        <strain evidence="9">KCTC 42590</strain>
    </source>
</reference>
<evidence type="ECO:0000256" key="4">
    <source>
        <dbReference type="ARBA" id="ARBA00022827"/>
    </source>
</evidence>
<accession>A0A919ANL1</accession>
<evidence type="ECO:0000256" key="5">
    <source>
        <dbReference type="ARBA" id="ARBA00022946"/>
    </source>
</evidence>
<dbReference type="PANTHER" id="PTHR10632">
    <property type="entry name" value="SULFIDE:QUINONE OXIDOREDUCTASE"/>
    <property type="match status" value="1"/>
</dbReference>
<dbReference type="PANTHER" id="PTHR10632:SF2">
    <property type="entry name" value="SULFIDE:QUINONE OXIDOREDUCTASE, MITOCHONDRIAL"/>
    <property type="match status" value="1"/>
</dbReference>
<keyword evidence="5" id="KW-0809">Transit peptide</keyword>
<dbReference type="Pfam" id="PF04273">
    <property type="entry name" value="BLH_phosphatase"/>
    <property type="match status" value="1"/>
</dbReference>
<dbReference type="InterPro" id="IPR029021">
    <property type="entry name" value="Prot-tyrosine_phosphatase-like"/>
</dbReference>
<evidence type="ECO:0000259" key="8">
    <source>
        <dbReference type="Pfam" id="PF07992"/>
    </source>
</evidence>
<dbReference type="Proteomes" id="UP000630923">
    <property type="component" value="Unassembled WGS sequence"/>
</dbReference>
<dbReference type="InterPro" id="IPR005939">
    <property type="entry name" value="BLH_phosphatase-like"/>
</dbReference>
<feature type="domain" description="Beta-lactamase hydrolase-like protein phosphatase-like" evidence="7">
    <location>
        <begin position="2"/>
        <end position="110"/>
    </location>
</feature>
<dbReference type="GO" id="GO:0070224">
    <property type="term" value="F:sulfide:quinone oxidoreductase activity"/>
    <property type="evidence" value="ECO:0007669"/>
    <property type="project" value="TreeGrafter"/>
</dbReference>
<dbReference type="GO" id="GO:0071949">
    <property type="term" value="F:FAD binding"/>
    <property type="evidence" value="ECO:0007669"/>
    <property type="project" value="TreeGrafter"/>
</dbReference>
<dbReference type="InterPro" id="IPR015904">
    <property type="entry name" value="Sulphide_quinone_reductase"/>
</dbReference>
<dbReference type="AlphaFoldDB" id="A0A919ANL1"/>
<dbReference type="InterPro" id="IPR036188">
    <property type="entry name" value="FAD/NAD-bd_sf"/>
</dbReference>
<evidence type="ECO:0000313" key="10">
    <source>
        <dbReference type="Proteomes" id="UP000630923"/>
    </source>
</evidence>
<keyword evidence="2" id="KW-0285">Flavoprotein</keyword>
<dbReference type="CDD" id="cd14503">
    <property type="entry name" value="PTP-bact"/>
    <property type="match status" value="1"/>
</dbReference>
<dbReference type="NCBIfam" id="TIGR01244">
    <property type="entry name" value="TIGR01244 family sulfur transferase"/>
    <property type="match status" value="1"/>
</dbReference>
<comment type="caution">
    <text evidence="9">The sequence shown here is derived from an EMBL/GenBank/DDBJ whole genome shotgun (WGS) entry which is preliminary data.</text>
</comment>
<protein>
    <recommendedName>
        <fullName evidence="11">TIGR01244 family phosphatase</fullName>
    </recommendedName>
</protein>
<dbReference type="FunFam" id="3.50.50.60:FF:000034">
    <property type="entry name" value="sulfide:quinone oxidoreductase, mitochondrial"/>
    <property type="match status" value="1"/>
</dbReference>
<dbReference type="GO" id="GO:0048038">
    <property type="term" value="F:quinone binding"/>
    <property type="evidence" value="ECO:0007669"/>
    <property type="project" value="UniProtKB-KW"/>
</dbReference>
<dbReference type="Gene3D" id="3.50.50.60">
    <property type="entry name" value="FAD/NAD(P)-binding domain"/>
    <property type="match status" value="2"/>
</dbReference>
<dbReference type="GO" id="GO:0070221">
    <property type="term" value="P:sulfide oxidation, using sulfide:quinone oxidoreductase"/>
    <property type="evidence" value="ECO:0007669"/>
    <property type="project" value="TreeGrafter"/>
</dbReference>
<organism evidence="9 10">
    <name type="scientific">Kordiimonas sediminis</name>
    <dbReference type="NCBI Taxonomy" id="1735581"/>
    <lineage>
        <taxon>Bacteria</taxon>
        <taxon>Pseudomonadati</taxon>
        <taxon>Pseudomonadota</taxon>
        <taxon>Alphaproteobacteria</taxon>
        <taxon>Kordiimonadales</taxon>
        <taxon>Kordiimonadaceae</taxon>
        <taxon>Kordiimonas</taxon>
    </lineage>
</organism>
<dbReference type="Pfam" id="PF07992">
    <property type="entry name" value="Pyr_redox_2"/>
    <property type="match status" value="1"/>
</dbReference>